<comment type="caution">
    <text evidence="1">The sequence shown here is derived from an EMBL/GenBank/DDBJ whole genome shotgun (WGS) entry which is preliminary data.</text>
</comment>
<evidence type="ECO:0000313" key="1">
    <source>
        <dbReference type="EMBL" id="KAK8596108.1"/>
    </source>
</evidence>
<proteinExistence type="predicted"/>
<organism evidence="1 2">
    <name type="scientific">Hibiscus sabdariffa</name>
    <name type="common">roselle</name>
    <dbReference type="NCBI Taxonomy" id="183260"/>
    <lineage>
        <taxon>Eukaryota</taxon>
        <taxon>Viridiplantae</taxon>
        <taxon>Streptophyta</taxon>
        <taxon>Embryophyta</taxon>
        <taxon>Tracheophyta</taxon>
        <taxon>Spermatophyta</taxon>
        <taxon>Magnoliopsida</taxon>
        <taxon>eudicotyledons</taxon>
        <taxon>Gunneridae</taxon>
        <taxon>Pentapetalae</taxon>
        <taxon>rosids</taxon>
        <taxon>malvids</taxon>
        <taxon>Malvales</taxon>
        <taxon>Malvaceae</taxon>
        <taxon>Malvoideae</taxon>
        <taxon>Hibiscus</taxon>
    </lineage>
</organism>
<keyword evidence="2" id="KW-1185">Reference proteome</keyword>
<accession>A0ABR2G6L9</accession>
<dbReference type="Proteomes" id="UP001472677">
    <property type="component" value="Unassembled WGS sequence"/>
</dbReference>
<name>A0ABR2G6L9_9ROSI</name>
<gene>
    <name evidence="1" type="ORF">V6N12_064608</name>
</gene>
<sequence length="66" mass="7666">MRNKQNKRAEYEISTGFQSLSLFLLERSFREETNELGWKNSFSQGIGITAPKARKRDKAMSWALVL</sequence>
<evidence type="ECO:0000313" key="2">
    <source>
        <dbReference type="Proteomes" id="UP001472677"/>
    </source>
</evidence>
<reference evidence="1 2" key="1">
    <citation type="journal article" date="2024" name="G3 (Bethesda)">
        <title>Genome assembly of Hibiscus sabdariffa L. provides insights into metabolisms of medicinal natural products.</title>
        <authorList>
            <person name="Kim T."/>
        </authorList>
    </citation>
    <scope>NUCLEOTIDE SEQUENCE [LARGE SCALE GENOMIC DNA]</scope>
    <source>
        <strain evidence="1">TK-2024</strain>
        <tissue evidence="1">Old leaves</tissue>
    </source>
</reference>
<protein>
    <submittedName>
        <fullName evidence="1">Uncharacterized protein</fullName>
    </submittedName>
</protein>
<dbReference type="EMBL" id="JBBPBM010000002">
    <property type="protein sequence ID" value="KAK8596108.1"/>
    <property type="molecule type" value="Genomic_DNA"/>
</dbReference>